<dbReference type="HOGENOM" id="CLU_051638_17_2_2"/>
<dbReference type="PROSITE" id="PS00101">
    <property type="entry name" value="HEXAPEP_TRANSFERASES"/>
    <property type="match status" value="1"/>
</dbReference>
<dbReference type="PATRIC" id="fig|1434104.5.peg.2286"/>
<keyword evidence="3" id="KW-1185">Reference proteome</keyword>
<dbReference type="Pfam" id="PF00132">
    <property type="entry name" value="Hexapep"/>
    <property type="match status" value="1"/>
</dbReference>
<dbReference type="GO" id="GO:0009001">
    <property type="term" value="F:serine O-acetyltransferase activity"/>
    <property type="evidence" value="ECO:0007669"/>
    <property type="project" value="UniProtKB-EC"/>
</dbReference>
<protein>
    <submittedName>
        <fullName evidence="2">Serine acetyltransferase</fullName>
        <ecNumber evidence="2">2.3.1.30</ecNumber>
    </submittedName>
</protein>
<name>A0A0E3SSH5_METMT</name>
<keyword evidence="2" id="KW-0012">Acyltransferase</keyword>
<dbReference type="STRING" id="1434104.MCMEM_2098"/>
<dbReference type="InterPro" id="IPR011004">
    <property type="entry name" value="Trimer_LpxA-like_sf"/>
</dbReference>
<organism evidence="2 3">
    <name type="scientific">Methanococcoides methylutens MM1</name>
    <dbReference type="NCBI Taxonomy" id="1434104"/>
    <lineage>
        <taxon>Archaea</taxon>
        <taxon>Methanobacteriati</taxon>
        <taxon>Methanobacteriota</taxon>
        <taxon>Stenosarchaea group</taxon>
        <taxon>Methanomicrobia</taxon>
        <taxon>Methanosarcinales</taxon>
        <taxon>Methanosarcinaceae</taxon>
        <taxon>Methanococcoides</taxon>
    </lineage>
</organism>
<dbReference type="Proteomes" id="UP000033048">
    <property type="component" value="Chromosome"/>
</dbReference>
<accession>A0A0E3SSH5</accession>
<dbReference type="SUPFAM" id="SSF51161">
    <property type="entry name" value="Trimeric LpxA-like enzymes"/>
    <property type="match status" value="1"/>
</dbReference>
<evidence type="ECO:0000256" key="1">
    <source>
        <dbReference type="ARBA" id="ARBA00022679"/>
    </source>
</evidence>
<keyword evidence="1 2" id="KW-0808">Transferase</keyword>
<dbReference type="AlphaFoldDB" id="A0A0E3SSH5"/>
<dbReference type="InterPro" id="IPR001451">
    <property type="entry name" value="Hexapep"/>
</dbReference>
<sequence>MNHPVGVVISSFAKIGNGCNIKQNVTIGAKYPDTANPEYPTVGNHVLVGAGSVIIGNITVGDYATIGAGSIVLKDVPAGATVTGVWK</sequence>
<dbReference type="KEGG" id="mmet:MCMEM_2098"/>
<dbReference type="Gene3D" id="2.160.10.10">
    <property type="entry name" value="Hexapeptide repeat proteins"/>
    <property type="match status" value="1"/>
</dbReference>
<dbReference type="InterPro" id="IPR018357">
    <property type="entry name" value="Hexapep_transf_CS"/>
</dbReference>
<dbReference type="EC" id="2.3.1.30" evidence="2"/>
<evidence type="ECO:0000313" key="3">
    <source>
        <dbReference type="Proteomes" id="UP000033048"/>
    </source>
</evidence>
<gene>
    <name evidence="2" type="ORF">MCMEM_2098</name>
</gene>
<reference evidence="2 3" key="1">
    <citation type="submission" date="2014-07" db="EMBL/GenBank/DDBJ databases">
        <title>Methanogenic archaea and the global carbon cycle.</title>
        <authorList>
            <person name="Henriksen J.R."/>
            <person name="Luke J."/>
            <person name="Reinhart S."/>
            <person name="Benedict M.N."/>
            <person name="Youngblut N.D."/>
            <person name="Metcalf M.E."/>
            <person name="Whitaker R.J."/>
            <person name="Metcalf W.W."/>
        </authorList>
    </citation>
    <scope>NUCLEOTIDE SEQUENCE [LARGE SCALE GENOMIC DNA]</scope>
    <source>
        <strain evidence="2 3">MM1</strain>
    </source>
</reference>
<dbReference type="PANTHER" id="PTHR42811">
    <property type="entry name" value="SERINE ACETYLTRANSFERASE"/>
    <property type="match status" value="1"/>
</dbReference>
<evidence type="ECO:0000313" key="2">
    <source>
        <dbReference type="EMBL" id="AKB86151.1"/>
    </source>
</evidence>
<proteinExistence type="predicted"/>
<dbReference type="EMBL" id="CP009518">
    <property type="protein sequence ID" value="AKB86151.1"/>
    <property type="molecule type" value="Genomic_DNA"/>
</dbReference>